<organism evidence="1 2">
    <name type="scientific">Mesorhizobium shangrilense</name>
    <dbReference type="NCBI Taxonomy" id="460060"/>
    <lineage>
        <taxon>Bacteria</taxon>
        <taxon>Pseudomonadati</taxon>
        <taxon>Pseudomonadota</taxon>
        <taxon>Alphaproteobacteria</taxon>
        <taxon>Hyphomicrobiales</taxon>
        <taxon>Phyllobacteriaceae</taxon>
        <taxon>Mesorhizobium</taxon>
    </lineage>
</organism>
<dbReference type="RefSeq" id="WP_354461121.1">
    <property type="nucleotide sequence ID" value="NZ_JBEWSZ010000001.1"/>
</dbReference>
<protein>
    <submittedName>
        <fullName evidence="1">Uncharacterized protein</fullName>
    </submittedName>
</protein>
<comment type="caution">
    <text evidence="1">The sequence shown here is derived from an EMBL/GenBank/DDBJ whole genome shotgun (WGS) entry which is preliminary data.</text>
</comment>
<keyword evidence="2" id="KW-1185">Reference proteome</keyword>
<dbReference type="Proteomes" id="UP001548832">
    <property type="component" value="Unassembled WGS sequence"/>
</dbReference>
<accession>A0ABV2DH01</accession>
<proteinExistence type="predicted"/>
<evidence type="ECO:0000313" key="2">
    <source>
        <dbReference type="Proteomes" id="UP001548832"/>
    </source>
</evidence>
<reference evidence="1 2" key="1">
    <citation type="submission" date="2024-06" db="EMBL/GenBank/DDBJ databases">
        <authorList>
            <person name="Kim D.-U."/>
        </authorList>
    </citation>
    <scope>NUCLEOTIDE SEQUENCE [LARGE SCALE GENOMIC DNA]</scope>
    <source>
        <strain evidence="1 2">KACC15460</strain>
    </source>
</reference>
<evidence type="ECO:0000313" key="1">
    <source>
        <dbReference type="EMBL" id="MET2829159.1"/>
    </source>
</evidence>
<sequence>MAVFVSVTSIEALAYTAVLNAPEKLSKQAIEALVEEAIRLVVGYLR</sequence>
<dbReference type="EMBL" id="JBEWSZ010000001">
    <property type="protein sequence ID" value="MET2829159.1"/>
    <property type="molecule type" value="Genomic_DNA"/>
</dbReference>
<gene>
    <name evidence="1" type="ORF">ABVQ20_19440</name>
</gene>
<name>A0ABV2DH01_9HYPH</name>